<protein>
    <submittedName>
        <fullName evidence="1">HAD hydrolase-like protein</fullName>
    </submittedName>
</protein>
<dbReference type="Proteomes" id="UP001597493">
    <property type="component" value="Unassembled WGS sequence"/>
</dbReference>
<dbReference type="InterPro" id="IPR023214">
    <property type="entry name" value="HAD_sf"/>
</dbReference>
<dbReference type="InterPro" id="IPR008266">
    <property type="entry name" value="Tyr_kinase_AS"/>
</dbReference>
<dbReference type="InterPro" id="IPR023198">
    <property type="entry name" value="PGP-like_dom2"/>
</dbReference>
<organism evidence="1 2">
    <name type="scientific">Paenibacillus thailandensis</name>
    <dbReference type="NCBI Taxonomy" id="393250"/>
    <lineage>
        <taxon>Bacteria</taxon>
        <taxon>Bacillati</taxon>
        <taxon>Bacillota</taxon>
        <taxon>Bacilli</taxon>
        <taxon>Bacillales</taxon>
        <taxon>Paenibacillaceae</taxon>
        <taxon>Paenibacillus</taxon>
    </lineage>
</organism>
<dbReference type="Gene3D" id="1.10.150.240">
    <property type="entry name" value="Putative phosphatase, domain 2"/>
    <property type="match status" value="1"/>
</dbReference>
<evidence type="ECO:0000313" key="1">
    <source>
        <dbReference type="EMBL" id="MFD2659284.1"/>
    </source>
</evidence>
<dbReference type="SUPFAM" id="SSF56112">
    <property type="entry name" value="Protein kinase-like (PK-like)"/>
    <property type="match status" value="1"/>
</dbReference>
<dbReference type="Gene3D" id="3.40.50.1000">
    <property type="entry name" value="HAD superfamily/HAD-like"/>
    <property type="match status" value="1"/>
</dbReference>
<name>A0ABW5QSD8_9BACL</name>
<proteinExistence type="predicted"/>
<dbReference type="InterPro" id="IPR011009">
    <property type="entry name" value="Kinase-like_dom_sf"/>
</dbReference>
<reference evidence="2" key="1">
    <citation type="journal article" date="2019" name="Int. J. Syst. Evol. Microbiol.">
        <title>The Global Catalogue of Microorganisms (GCM) 10K type strain sequencing project: providing services to taxonomists for standard genome sequencing and annotation.</title>
        <authorList>
            <consortium name="The Broad Institute Genomics Platform"/>
            <consortium name="The Broad Institute Genome Sequencing Center for Infectious Disease"/>
            <person name="Wu L."/>
            <person name="Ma J."/>
        </authorList>
    </citation>
    <scope>NUCLEOTIDE SEQUENCE [LARGE SCALE GENOMIC DNA]</scope>
    <source>
        <strain evidence="2">TISTR 1827</strain>
    </source>
</reference>
<dbReference type="InterPro" id="IPR041492">
    <property type="entry name" value="HAD_2"/>
</dbReference>
<dbReference type="PROSITE" id="PS00109">
    <property type="entry name" value="PROTEIN_KINASE_TYR"/>
    <property type="match status" value="1"/>
</dbReference>
<dbReference type="InterPro" id="IPR036412">
    <property type="entry name" value="HAD-like_sf"/>
</dbReference>
<dbReference type="RefSeq" id="WP_379269735.1">
    <property type="nucleotide sequence ID" value="NZ_JBHUGT010000031.1"/>
</dbReference>
<evidence type="ECO:0000313" key="2">
    <source>
        <dbReference type="Proteomes" id="UP001597493"/>
    </source>
</evidence>
<sequence length="441" mass="51395">MWDHINLVDFDQVLFNTREALQEAYREAFNANGVDFILSDFIEFEGKSINSLLEKYEISEEIKEQIKKYKKNNYKNYTKYTIPNYDILSLPNKVIVSNAHSDDIRYILTYYGVSDVIDVIGRDRVKNVKPDPDPYYTAISLYPANNYTVYEDSDTGKISAKKAAELHNISNKLSIVHVDLYLEEYKGGSGEKIRRQGKVIDKITKSNQSIGILKDSGIRTPEIYFSNYEKIIMSFTEGSRLCDVYDGRIHFKKLIQLIEDIKKINIKNNASLDTYINRIKEHQHFFTDDIGLMEIFELCIFQLEKNRLLLEEERSFSHGDLTLSNILVDENELVVIDPNYQVDLYSSWLLDLAKILQSARGYEYTFGITNKINLNELSKLRTDILKYSGAKSRVVEILELSHWLRLLKYKKQQSEVEFLKAKKITLNIGEELVKWPIQQSF</sequence>
<comment type="caution">
    <text evidence="1">The sequence shown here is derived from an EMBL/GenBank/DDBJ whole genome shotgun (WGS) entry which is preliminary data.</text>
</comment>
<dbReference type="Pfam" id="PF13419">
    <property type="entry name" value="HAD_2"/>
    <property type="match status" value="1"/>
</dbReference>
<accession>A0ABW5QSD8</accession>
<gene>
    <name evidence="1" type="ORF">ACFSW5_03285</name>
</gene>
<dbReference type="SUPFAM" id="SSF56784">
    <property type="entry name" value="HAD-like"/>
    <property type="match status" value="1"/>
</dbReference>
<dbReference type="EMBL" id="JBHUMY010000001">
    <property type="protein sequence ID" value="MFD2659284.1"/>
    <property type="molecule type" value="Genomic_DNA"/>
</dbReference>
<keyword evidence="2" id="KW-1185">Reference proteome</keyword>